<reference evidence="3" key="1">
    <citation type="submission" date="2020-03" db="EMBL/GenBank/DDBJ databases">
        <title>Transcriptomic Profiling of the Digestive Tract of the Rat Flea, Xenopsylla cheopis, Following Blood Feeding and Infection with Yersinia pestis.</title>
        <authorList>
            <person name="Bland D.M."/>
            <person name="Martens C.A."/>
            <person name="Virtaneva K."/>
            <person name="Kanakabandi K."/>
            <person name="Long D."/>
            <person name="Rosenke R."/>
            <person name="Saturday G.A."/>
            <person name="Hoyt F.H."/>
            <person name="Bruno D.P."/>
            <person name="Ribeiro J.M.C."/>
            <person name="Hinnebusch J."/>
        </authorList>
    </citation>
    <scope>NUCLEOTIDE SEQUENCE</scope>
</reference>
<accession>A0A6M2DNF8</accession>
<organism evidence="3">
    <name type="scientific">Xenopsylla cheopis</name>
    <name type="common">Oriental rat flea</name>
    <name type="synonym">Pulex cheopis</name>
    <dbReference type="NCBI Taxonomy" id="163159"/>
    <lineage>
        <taxon>Eukaryota</taxon>
        <taxon>Metazoa</taxon>
        <taxon>Ecdysozoa</taxon>
        <taxon>Arthropoda</taxon>
        <taxon>Hexapoda</taxon>
        <taxon>Insecta</taxon>
        <taxon>Pterygota</taxon>
        <taxon>Neoptera</taxon>
        <taxon>Endopterygota</taxon>
        <taxon>Siphonaptera</taxon>
        <taxon>Pulicidae</taxon>
        <taxon>Xenopsyllinae</taxon>
        <taxon>Xenopsylla</taxon>
    </lineage>
</organism>
<comment type="similarity">
    <text evidence="1">Belongs to the C19orf12 family.</text>
</comment>
<feature type="transmembrane region" description="Helical" evidence="2">
    <location>
        <begin position="31"/>
        <end position="61"/>
    </location>
</feature>
<protein>
    <submittedName>
        <fullName evidence="3">Putative conserved plasma membrane protein</fullName>
    </submittedName>
</protein>
<name>A0A6M2DNF8_XENCH</name>
<keyword evidence="2" id="KW-1133">Transmembrane helix</keyword>
<sequence length="139" mass="15079">MPINNEQVLQVVTELKEVQGMRVTINESGKWAAITGAGVFVGGLLLGPVGIAAGGIVGGCIGAMNSRGKFRSVVHIIMNELSAEQKEVLVTRIRNILECFDVQDVAVILPFIMNNEHVKQEILKVVGNFIRQELELAVQ</sequence>
<dbReference type="InterPro" id="IPR033369">
    <property type="entry name" value="C19orf12"/>
</dbReference>
<dbReference type="AlphaFoldDB" id="A0A6M2DNF8"/>
<keyword evidence="2" id="KW-0472">Membrane</keyword>
<keyword evidence="2" id="KW-0812">Transmembrane</keyword>
<proteinExistence type="inferred from homology"/>
<dbReference type="Pfam" id="PF20721">
    <property type="entry name" value="C19orf12"/>
    <property type="match status" value="1"/>
</dbReference>
<dbReference type="PANTHER" id="PTHR31493">
    <property type="entry name" value="NAZO FAMILY MEMBER"/>
    <property type="match status" value="1"/>
</dbReference>
<dbReference type="PANTHER" id="PTHR31493:SF1">
    <property type="entry name" value="PROTEIN C19ORF12"/>
    <property type="match status" value="1"/>
</dbReference>
<evidence type="ECO:0000256" key="1">
    <source>
        <dbReference type="ARBA" id="ARBA00029457"/>
    </source>
</evidence>
<evidence type="ECO:0000313" key="3">
    <source>
        <dbReference type="EMBL" id="NOV46538.1"/>
    </source>
</evidence>
<evidence type="ECO:0000256" key="2">
    <source>
        <dbReference type="SAM" id="Phobius"/>
    </source>
</evidence>
<dbReference type="EMBL" id="GIIL01002812">
    <property type="protein sequence ID" value="NOV46538.1"/>
    <property type="molecule type" value="Transcribed_RNA"/>
</dbReference>